<proteinExistence type="predicted"/>
<dbReference type="InterPro" id="IPR035965">
    <property type="entry name" value="PAS-like_dom_sf"/>
</dbReference>
<evidence type="ECO:0000259" key="1">
    <source>
        <dbReference type="PROSITE" id="PS50112"/>
    </source>
</evidence>
<dbReference type="Proteomes" id="UP000585363">
    <property type="component" value="Unassembled WGS sequence"/>
</dbReference>
<dbReference type="SMART" id="SM00052">
    <property type="entry name" value="EAL"/>
    <property type="match status" value="1"/>
</dbReference>
<feature type="domain" description="PAC" evidence="2">
    <location>
        <begin position="202"/>
        <end position="254"/>
    </location>
</feature>
<feature type="domain" description="PAS" evidence="1">
    <location>
        <begin position="8"/>
        <end position="78"/>
    </location>
</feature>
<dbReference type="SUPFAM" id="SSF55785">
    <property type="entry name" value="PYP-like sensor domain (PAS domain)"/>
    <property type="match status" value="2"/>
</dbReference>
<dbReference type="InterPro" id="IPR052155">
    <property type="entry name" value="Biofilm_reg_signaling"/>
</dbReference>
<accession>A0A848MLG9</accession>
<dbReference type="Pfam" id="PF00563">
    <property type="entry name" value="EAL"/>
    <property type="match status" value="1"/>
</dbReference>
<dbReference type="InterPro" id="IPR000160">
    <property type="entry name" value="GGDEF_dom"/>
</dbReference>
<dbReference type="Gene3D" id="3.30.70.270">
    <property type="match status" value="1"/>
</dbReference>
<dbReference type="Gene3D" id="3.30.450.20">
    <property type="entry name" value="PAS domain"/>
    <property type="match status" value="2"/>
</dbReference>
<dbReference type="EMBL" id="JAADJU010000007">
    <property type="protein sequence ID" value="NMP28133.1"/>
    <property type="molecule type" value="Genomic_DNA"/>
</dbReference>
<name>A0A848MLG9_9GAMM</name>
<dbReference type="InterPro" id="IPR043128">
    <property type="entry name" value="Rev_trsase/Diguanyl_cyclase"/>
</dbReference>
<dbReference type="InterPro" id="IPR029787">
    <property type="entry name" value="Nucleotide_cyclase"/>
</dbReference>
<evidence type="ECO:0000313" key="5">
    <source>
        <dbReference type="EMBL" id="NMP28133.1"/>
    </source>
</evidence>
<dbReference type="CDD" id="cd01948">
    <property type="entry name" value="EAL"/>
    <property type="match status" value="1"/>
</dbReference>
<evidence type="ECO:0000313" key="6">
    <source>
        <dbReference type="Proteomes" id="UP000585363"/>
    </source>
</evidence>
<dbReference type="NCBIfam" id="TIGR00254">
    <property type="entry name" value="GGDEF"/>
    <property type="match status" value="1"/>
</dbReference>
<reference evidence="5 6" key="1">
    <citation type="submission" date="2020-01" db="EMBL/GenBank/DDBJ databases">
        <authorList>
            <person name="Lee S.D."/>
        </authorList>
    </citation>
    <scope>NUCLEOTIDE SEQUENCE [LARGE SCALE GENOMIC DNA]</scope>
    <source>
        <strain evidence="5 6">SAP-1</strain>
    </source>
</reference>
<dbReference type="PROSITE" id="PS50883">
    <property type="entry name" value="EAL"/>
    <property type="match status" value="1"/>
</dbReference>
<dbReference type="InterPro" id="IPR013656">
    <property type="entry name" value="PAS_4"/>
</dbReference>
<protein>
    <submittedName>
        <fullName evidence="5">EAL domain-containing protein</fullName>
    </submittedName>
</protein>
<dbReference type="NCBIfam" id="TIGR00229">
    <property type="entry name" value="sensory_box"/>
    <property type="match status" value="2"/>
</dbReference>
<dbReference type="SMART" id="SM00091">
    <property type="entry name" value="PAS"/>
    <property type="match status" value="2"/>
</dbReference>
<dbReference type="SUPFAM" id="SSF55073">
    <property type="entry name" value="Nucleotide cyclase"/>
    <property type="match status" value="1"/>
</dbReference>
<dbReference type="PROSITE" id="PS50887">
    <property type="entry name" value="GGDEF"/>
    <property type="match status" value="1"/>
</dbReference>
<dbReference type="CDD" id="cd01949">
    <property type="entry name" value="GGDEF"/>
    <property type="match status" value="1"/>
</dbReference>
<sequence length="686" mass="76806">MADANRDTDSLFQAILDRCPIGIAVIDYNGIYLTVNPAYCAIYGYTQQQMRGNSFKMIFPPADQQSLLERHQHFLEFGGDLRGEWPVRKSDGTALTVLSESVRFSPLGGKADRLVYVLDITDRKQAQEQMKIAAAVYESSHEAIVVTDADNKIISINPAFTTLTGYQFDEVKGCNPGEFKSGRHSSFFYSEMWRVLNETGLWIGEIWDRHKNGNDFLKALTITLIKDVKGNVIKHVGMFSDITLRKEHEEQIWRQANYDATTELPNRHLFQQKLEQVAHSIKRTGRVMALMLIDIDNFKSVNDSMGHRAGDILLASLARRLFNALPEDGTLARIGGDEFAVIITCTNHPCKCENVAKYLLESLSNPFTIDDESVFVSASIGISIYPTDSENLEELFKNADQAMYSVKNSGRNGFSYYSPALHNAALVRMRTTNDLRVALREGQFEVYYQPIATLDTGKIAKAEALVRWHHPTRGLVSPDEFIPLAEESGLIVPLGNWVACQAISQLACWQQTYDPNFKMSINLSPVQLRSQDFVDMTWVKELKHHGLQGNSVIVEITEGLLLNAENRVNENLHLLHQAGIQIAIDDFGTGYSSLAYLRKFNIDYLKIDRSFVADLDGVGYELCLAIIAMAHSLGVMVIAEGVETVQQSQTLSRIGCDHIQGYLLSRPLPADDISRFLSGCSDVVIN</sequence>
<feature type="domain" description="PAS" evidence="1">
    <location>
        <begin position="129"/>
        <end position="173"/>
    </location>
</feature>
<organism evidence="5 6">
    <name type="scientific">Rouxiella aceris</name>
    <dbReference type="NCBI Taxonomy" id="2703884"/>
    <lineage>
        <taxon>Bacteria</taxon>
        <taxon>Pseudomonadati</taxon>
        <taxon>Pseudomonadota</taxon>
        <taxon>Gammaproteobacteria</taxon>
        <taxon>Enterobacterales</taxon>
        <taxon>Yersiniaceae</taxon>
        <taxon>Rouxiella</taxon>
    </lineage>
</organism>
<dbReference type="InterPro" id="IPR001633">
    <property type="entry name" value="EAL_dom"/>
</dbReference>
<dbReference type="InterPro" id="IPR035919">
    <property type="entry name" value="EAL_sf"/>
</dbReference>
<comment type="caution">
    <text evidence="5">The sequence shown here is derived from an EMBL/GenBank/DDBJ whole genome shotgun (WGS) entry which is preliminary data.</text>
</comment>
<feature type="domain" description="GGDEF" evidence="4">
    <location>
        <begin position="286"/>
        <end position="419"/>
    </location>
</feature>
<reference evidence="5 6" key="2">
    <citation type="submission" date="2020-06" db="EMBL/GenBank/DDBJ databases">
        <title>Polyphasic characterization of a Rahnella strain isolated from tree sap.</title>
        <authorList>
            <person name="Kim I.S."/>
        </authorList>
    </citation>
    <scope>NUCLEOTIDE SEQUENCE [LARGE SCALE GENOMIC DNA]</scope>
    <source>
        <strain evidence="5 6">SAP-1</strain>
    </source>
</reference>
<dbReference type="PROSITE" id="PS50113">
    <property type="entry name" value="PAC"/>
    <property type="match status" value="1"/>
</dbReference>
<dbReference type="CDD" id="cd00130">
    <property type="entry name" value="PAS"/>
    <property type="match status" value="2"/>
</dbReference>
<dbReference type="Gene3D" id="3.20.20.450">
    <property type="entry name" value="EAL domain"/>
    <property type="match status" value="1"/>
</dbReference>
<dbReference type="PANTHER" id="PTHR44757">
    <property type="entry name" value="DIGUANYLATE CYCLASE DGCP"/>
    <property type="match status" value="1"/>
</dbReference>
<gene>
    <name evidence="5" type="ORF">GW590_14820</name>
</gene>
<evidence type="ECO:0000259" key="3">
    <source>
        <dbReference type="PROSITE" id="PS50883"/>
    </source>
</evidence>
<dbReference type="Pfam" id="PF00990">
    <property type="entry name" value="GGDEF"/>
    <property type="match status" value="1"/>
</dbReference>
<dbReference type="Pfam" id="PF13426">
    <property type="entry name" value="PAS_9"/>
    <property type="match status" value="1"/>
</dbReference>
<feature type="domain" description="EAL" evidence="3">
    <location>
        <begin position="428"/>
        <end position="681"/>
    </location>
</feature>
<dbReference type="SUPFAM" id="SSF141868">
    <property type="entry name" value="EAL domain-like"/>
    <property type="match status" value="1"/>
</dbReference>
<dbReference type="InterPro" id="IPR000014">
    <property type="entry name" value="PAS"/>
</dbReference>
<dbReference type="PROSITE" id="PS50112">
    <property type="entry name" value="PAS"/>
    <property type="match status" value="2"/>
</dbReference>
<dbReference type="InterPro" id="IPR000700">
    <property type="entry name" value="PAS-assoc_C"/>
</dbReference>
<dbReference type="AlphaFoldDB" id="A0A848MLG9"/>
<keyword evidence="6" id="KW-1185">Reference proteome</keyword>
<dbReference type="Pfam" id="PF08448">
    <property type="entry name" value="PAS_4"/>
    <property type="match status" value="1"/>
</dbReference>
<dbReference type="SMART" id="SM00267">
    <property type="entry name" value="GGDEF"/>
    <property type="match status" value="1"/>
</dbReference>
<evidence type="ECO:0000259" key="2">
    <source>
        <dbReference type="PROSITE" id="PS50113"/>
    </source>
</evidence>
<dbReference type="PANTHER" id="PTHR44757:SF2">
    <property type="entry name" value="BIOFILM ARCHITECTURE MAINTENANCE PROTEIN MBAA"/>
    <property type="match status" value="1"/>
</dbReference>
<evidence type="ECO:0000259" key="4">
    <source>
        <dbReference type="PROSITE" id="PS50887"/>
    </source>
</evidence>
<dbReference type="RefSeq" id="WP_169403828.1">
    <property type="nucleotide sequence ID" value="NZ_JAADJU010000007.1"/>
</dbReference>